<keyword evidence="4 12" id="KW-0479">Metal-binding</keyword>
<evidence type="ECO:0000259" key="9">
    <source>
        <dbReference type="PROSITE" id="PS51677"/>
    </source>
</evidence>
<keyword evidence="5" id="KW-0732">Signal</keyword>
<feature type="domain" description="NodB homology" evidence="9">
    <location>
        <begin position="697"/>
        <end position="879"/>
    </location>
</feature>
<protein>
    <recommendedName>
        <fullName evidence="9">NodB homology domain-containing protein</fullName>
    </recommendedName>
</protein>
<dbReference type="GO" id="GO:0016810">
    <property type="term" value="F:hydrolase activity, acting on carbon-nitrogen (but not peptide) bonds"/>
    <property type="evidence" value="ECO:0007669"/>
    <property type="project" value="InterPro"/>
</dbReference>
<keyword evidence="3" id="KW-0336">GPI-anchor</keyword>
<dbReference type="PANTHER" id="PTHR46471">
    <property type="entry name" value="CHITIN DEACETYLASE"/>
    <property type="match status" value="1"/>
</dbReference>
<dbReference type="GO" id="GO:0005975">
    <property type="term" value="P:carbohydrate metabolic process"/>
    <property type="evidence" value="ECO:0007669"/>
    <property type="project" value="InterPro"/>
</dbReference>
<keyword evidence="3" id="KW-0472">Membrane</keyword>
<comment type="caution">
    <text evidence="10">The sequence shown here is derived from an EMBL/GenBank/DDBJ whole genome shotgun (WGS) entry which is preliminary data.</text>
</comment>
<evidence type="ECO:0000256" key="6">
    <source>
        <dbReference type="ARBA" id="ARBA00022801"/>
    </source>
</evidence>
<proteinExistence type="evidence at protein level"/>
<evidence type="ECO:0000256" key="2">
    <source>
        <dbReference type="ARBA" id="ARBA00004609"/>
    </source>
</evidence>
<evidence type="ECO:0000256" key="5">
    <source>
        <dbReference type="ARBA" id="ARBA00022729"/>
    </source>
</evidence>
<dbReference type="Proteomes" id="UP000239156">
    <property type="component" value="Unassembled WGS sequence"/>
</dbReference>
<dbReference type="VEuPathDB" id="FungiDB:PSHT_05127"/>
<keyword evidence="7" id="KW-0119">Carbohydrate metabolism</keyword>
<keyword evidence="11" id="KW-1185">Reference proteome</keyword>
<organism evidence="10 11">
    <name type="scientific">Puccinia striiformis</name>
    <dbReference type="NCBI Taxonomy" id="27350"/>
    <lineage>
        <taxon>Eukaryota</taxon>
        <taxon>Fungi</taxon>
        <taxon>Dikarya</taxon>
        <taxon>Basidiomycota</taxon>
        <taxon>Pucciniomycotina</taxon>
        <taxon>Pucciniomycetes</taxon>
        <taxon>Pucciniales</taxon>
        <taxon>Pucciniaceae</taxon>
        <taxon>Puccinia</taxon>
    </lineage>
</organism>
<dbReference type="CDD" id="cd10951">
    <property type="entry name" value="CE4_ClCDA_like"/>
    <property type="match status" value="3"/>
</dbReference>
<feature type="binding site" evidence="12 13">
    <location>
        <position position="761"/>
    </location>
    <ligand>
        <name>Zn(2+)</name>
        <dbReference type="ChEBI" id="CHEBI:29105"/>
    </ligand>
</feature>
<feature type="domain" description="NodB homology" evidence="9">
    <location>
        <begin position="368"/>
        <end position="566"/>
    </location>
</feature>
<feature type="binding site" evidence="12 13">
    <location>
        <position position="757"/>
    </location>
    <ligand>
        <name>Zn(2+)</name>
        <dbReference type="ChEBI" id="CHEBI:29105"/>
    </ligand>
</feature>
<reference evidence="12 13" key="2">
    <citation type="journal article" date="2023" name="Nat. Commun.">
        <title>Inhibition of chitin deacetylases to attenuate plant fungal diseases.</title>
        <authorList>
            <person name="Liu L."/>
            <person name="Xia Y."/>
            <person name="Li Y."/>
            <person name="Zhou Y."/>
            <person name="Su X."/>
            <person name="Yan X."/>
            <person name="Wang Y."/>
            <person name="Liu W."/>
            <person name="Cheng H."/>
            <person name="Wang Y."/>
            <person name="Yang Q."/>
        </authorList>
    </citation>
    <scope>X-RAY CRYSTALLOGRAPHY (1.61 ANGSTROMS) OF 647-920 IN COMPLEX WITH ZN(2+)</scope>
    <scope>DISULFIDE BONDS</scope>
</reference>
<comment type="cofactor">
    <cofactor evidence="1">
        <name>Co(2+)</name>
        <dbReference type="ChEBI" id="CHEBI:48828"/>
    </cofactor>
</comment>
<name>A0A2S4W2W0_9BASI</name>
<dbReference type="PDB" id="8HF9">
    <property type="method" value="X-ray"/>
    <property type="resolution" value="1.96 A"/>
    <property type="chains" value="A=647-920"/>
</dbReference>
<keyword evidence="8" id="KW-0449">Lipoprotein</keyword>
<dbReference type="GO" id="GO:0098552">
    <property type="term" value="C:side of membrane"/>
    <property type="evidence" value="ECO:0007669"/>
    <property type="project" value="UniProtKB-KW"/>
</dbReference>
<dbReference type="AlphaFoldDB" id="A0A2S4W2W0"/>
<comment type="subcellular location">
    <subcellularLocation>
        <location evidence="2">Cell membrane</location>
        <topology evidence="2">Lipid-anchor</topology>
        <topology evidence="2">GPI-anchor</topology>
    </subcellularLocation>
</comment>
<dbReference type="Pfam" id="PF01522">
    <property type="entry name" value="Polysacc_deac_1"/>
    <property type="match status" value="3"/>
</dbReference>
<feature type="binding site" evidence="12 13">
    <location>
        <position position="705"/>
    </location>
    <ligand>
        <name>Zn(2+)</name>
        <dbReference type="ChEBI" id="CHEBI:29105"/>
    </ligand>
</feature>
<keyword evidence="3" id="KW-0325">Glycoprotein</keyword>
<keyword evidence="6" id="KW-0378">Hydrolase</keyword>
<dbReference type="PDB" id="8HE4">
    <property type="method" value="X-ray"/>
    <property type="resolution" value="1.93 A"/>
    <property type="chains" value="A=647-920"/>
</dbReference>
<reference evidence="10" key="1">
    <citation type="submission" date="2017-12" db="EMBL/GenBank/DDBJ databases">
        <title>Gene loss provides genomic basis for host adaptation in cereal stripe rust fungi.</title>
        <authorList>
            <person name="Xia C."/>
        </authorList>
    </citation>
    <scope>NUCLEOTIDE SEQUENCE [LARGE SCALE GENOMIC DNA]</scope>
    <source>
        <strain evidence="10">93-210</strain>
    </source>
</reference>
<dbReference type="SUPFAM" id="SSF88713">
    <property type="entry name" value="Glycoside hydrolase/deacetylase"/>
    <property type="match status" value="3"/>
</dbReference>
<evidence type="ECO:0007829" key="12">
    <source>
        <dbReference type="PDB" id="8HE1"/>
    </source>
</evidence>
<feature type="domain" description="NodB homology" evidence="9">
    <location>
        <begin position="98"/>
        <end position="280"/>
    </location>
</feature>
<feature type="disulfide bond" evidence="12 13">
    <location>
        <begin position="736"/>
        <end position="910"/>
    </location>
</feature>
<evidence type="ECO:0000256" key="4">
    <source>
        <dbReference type="ARBA" id="ARBA00022723"/>
    </source>
</evidence>
<feature type="non-terminal residue" evidence="10">
    <location>
        <position position="1"/>
    </location>
</feature>
<dbReference type="SMR" id="A0A2S4W2W0"/>
<dbReference type="PROSITE" id="PS51677">
    <property type="entry name" value="NODB"/>
    <property type="match status" value="3"/>
</dbReference>
<evidence type="ECO:0000256" key="1">
    <source>
        <dbReference type="ARBA" id="ARBA00001941"/>
    </source>
</evidence>
<dbReference type="GO" id="GO:0046872">
    <property type="term" value="F:metal ion binding"/>
    <property type="evidence" value="ECO:0007669"/>
    <property type="project" value="UniProtKB-KW"/>
</dbReference>
<evidence type="ECO:0000256" key="8">
    <source>
        <dbReference type="ARBA" id="ARBA00023288"/>
    </source>
</evidence>
<dbReference type="EMBL" id="PKSL01000009">
    <property type="protein sequence ID" value="POW16110.1"/>
    <property type="molecule type" value="Genomic_DNA"/>
</dbReference>
<keyword evidence="12 13" id="KW-0002">3D-structure</keyword>
<keyword evidence="12 13" id="KW-0862">Zinc</keyword>
<evidence type="ECO:0007829" key="13">
    <source>
        <dbReference type="PDB" id="8HE2"/>
    </source>
</evidence>
<evidence type="ECO:0000256" key="7">
    <source>
        <dbReference type="ARBA" id="ARBA00023277"/>
    </source>
</evidence>
<dbReference type="PDB" id="8HE2">
    <property type="method" value="X-ray"/>
    <property type="resolution" value="1.61 A"/>
    <property type="chains" value="A=647-920"/>
</dbReference>
<dbReference type="PDB" id="8HE1">
    <property type="method" value="X-ray"/>
    <property type="resolution" value="1.61 A"/>
    <property type="chains" value="A=647-920"/>
</dbReference>
<feature type="disulfide bond" evidence="12 13">
    <location>
        <begin position="693"/>
        <end position="884"/>
    </location>
</feature>
<dbReference type="Gene3D" id="3.20.20.370">
    <property type="entry name" value="Glycoside hydrolase/deacetylase"/>
    <property type="match status" value="3"/>
</dbReference>
<evidence type="ECO:0000313" key="10">
    <source>
        <dbReference type="EMBL" id="POW16110.1"/>
    </source>
</evidence>
<sequence>TTLDCPLQHKISSFPIVAFVSVSLSLLTNTKHFHSNMQNYRKTQISAMSFTQLLTVVATVVSLLKIDQVIGAHTNDIRSLHARADTAVPVYSTCTAPGSFALTFDDGPYEYGAKLDATLDASDAKATFFINGYNWGCIYDYADVLRERFAKGHLIASHTWSHPHLNGGTYQQISHQLELVEKAMVQILGVKPLYMRPPYGEFNDVVLQVLHDRGYKGLIMWSKDSGDTQTPTPSSSQIIQNYQSYPEKSIVLNHEVKDFTVNEVMPRVIPALKQKGFSLQTIPECLGLSSNPKDWYVSVQQPGARDASWTCSVFQSQEGMGFTRLLTLVVTVASLLRFDQVIAAHTNSSLRVRQNTAVPVYNTCTVPRSFALTFDDGLYGYSEKLDGHLNRANAKGSFFINGQNWGCIYDSADQLLARFNQGHFIGSHTWSHVHLNQGTYDQIDRQLELLETAMIKILGVKPLYMRPPYGEYNDVVKRVFLRKALSPSHKTQLQVLRNRGYKGLVMWSQDSGDTHIPAPSSSPVIRSYRSYPEKTIVLNHEVKDFTVEEVIPAVIPILQRKGFSLQTVPECLGLSSDPADWYVRVQEAGTRDDSWTARVLRYPASSNRKVTCLSLKDFEAICLLHCSSSFISTKRNKSLGFQSQEGMGFTRLLTLVVTVASLLRFDQVTGAHTNDIRTLRARQDTAVPVYDTCTVPGSFALTFDDGPYGFSTRLDSTLNAANAKGSFFINGQNWGCIYDYADVLLERFNNGHFIASHTWSHVHMNQGTYEQLSHQLELVEQAMIRILGVKPLYMRPPYGEYNDVVLQVLRDRGYKGLIMWNQDSGDTFTPTPSSAQIIDSYRSFPEKTISLNHEIKDFTVDQVMPAVIPILQQKGFSLQTVPECLGLSSDPADWYVRVQEPGTRDDSWTCEATPLPGNFE</sequence>
<evidence type="ECO:0000313" key="11">
    <source>
        <dbReference type="Proteomes" id="UP000239156"/>
    </source>
</evidence>
<dbReference type="VEuPathDB" id="FungiDB:PSTT_01692"/>
<dbReference type="GO" id="GO:0005886">
    <property type="term" value="C:plasma membrane"/>
    <property type="evidence" value="ECO:0007669"/>
    <property type="project" value="UniProtKB-SubCell"/>
</dbReference>
<evidence type="ECO:0000256" key="3">
    <source>
        <dbReference type="ARBA" id="ARBA00022622"/>
    </source>
</evidence>
<dbReference type="PANTHER" id="PTHR46471:SF2">
    <property type="entry name" value="CHITIN DEACETYLASE-RELATED"/>
    <property type="match status" value="1"/>
</dbReference>
<accession>A0A2S4W2W0</accession>
<dbReference type="InterPro" id="IPR011330">
    <property type="entry name" value="Glyco_hydro/deAcase_b/a-brl"/>
</dbReference>
<gene>
    <name evidence="10" type="ORF">PSTT_01692</name>
</gene>
<dbReference type="InterPro" id="IPR002509">
    <property type="entry name" value="NODB_dom"/>
</dbReference>